<dbReference type="Proteomes" id="UP000659124">
    <property type="component" value="Unassembled WGS sequence"/>
</dbReference>
<dbReference type="PROSITE" id="PS01149">
    <property type="entry name" value="PSI_RSU"/>
    <property type="match status" value="1"/>
</dbReference>
<dbReference type="InterPro" id="IPR000748">
    <property type="entry name" value="PsdUridine_synth_RsuA/RluB/E/F"/>
</dbReference>
<comment type="similarity">
    <text evidence="1 3">Belongs to the pseudouridine synthase RsuA family.</text>
</comment>
<evidence type="ECO:0000259" key="4">
    <source>
        <dbReference type="Pfam" id="PF00849"/>
    </source>
</evidence>
<dbReference type="InterPro" id="IPR042092">
    <property type="entry name" value="PsdUridine_s_RsuA/RluB/E/F_cat"/>
</dbReference>
<dbReference type="Gene3D" id="3.30.70.1560">
    <property type="entry name" value="Alpha-L RNA-binding motif"/>
    <property type="match status" value="1"/>
</dbReference>
<keyword evidence="2 3" id="KW-0413">Isomerase</keyword>
<dbReference type="InterPro" id="IPR050343">
    <property type="entry name" value="RsuA_PseudoU_synthase"/>
</dbReference>
<dbReference type="InterPro" id="IPR006145">
    <property type="entry name" value="PsdUridine_synth_RsuA/RluA"/>
</dbReference>
<comment type="caution">
    <text evidence="5">The sequence shown here is derived from an EMBL/GenBank/DDBJ whole genome shotgun (WGS) entry which is preliminary data.</text>
</comment>
<evidence type="ECO:0000256" key="3">
    <source>
        <dbReference type="RuleBase" id="RU003887"/>
    </source>
</evidence>
<organism evidence="5 6">
    <name type="scientific">Chitinophaga qingshengii</name>
    <dbReference type="NCBI Taxonomy" id="1569794"/>
    <lineage>
        <taxon>Bacteria</taxon>
        <taxon>Pseudomonadati</taxon>
        <taxon>Bacteroidota</taxon>
        <taxon>Chitinophagia</taxon>
        <taxon>Chitinophagales</taxon>
        <taxon>Chitinophagaceae</taxon>
        <taxon>Chitinophaga</taxon>
    </lineage>
</organism>
<feature type="domain" description="Pseudouridine synthase RsuA/RluA-like" evidence="4">
    <location>
        <begin position="26"/>
        <end position="177"/>
    </location>
</feature>
<dbReference type="InterPro" id="IPR020103">
    <property type="entry name" value="PsdUridine_synth_cat_dom_sf"/>
</dbReference>
<dbReference type="PANTHER" id="PTHR47683:SF2">
    <property type="entry name" value="RNA-BINDING S4 DOMAIN-CONTAINING PROTEIN"/>
    <property type="match status" value="1"/>
</dbReference>
<reference evidence="5 6" key="1">
    <citation type="submission" date="2020-09" db="EMBL/GenBank/DDBJ databases">
        <title>Genome sequences of type strains of Chitinophaga qingshengii and Chitinophaga varians.</title>
        <authorList>
            <person name="Kittiwongwattana C."/>
        </authorList>
    </citation>
    <scope>NUCLEOTIDE SEQUENCE [LARGE SCALE GENOMIC DNA]</scope>
    <source>
        <strain evidence="5 6">JCM 30026</strain>
    </source>
</reference>
<accession>A0ABR7TRJ0</accession>
<dbReference type="Pfam" id="PF00849">
    <property type="entry name" value="PseudoU_synth_2"/>
    <property type="match status" value="1"/>
</dbReference>
<dbReference type="InterPro" id="IPR018496">
    <property type="entry name" value="PsdUridine_synth_RsuA/RluB_CS"/>
</dbReference>
<dbReference type="EMBL" id="JACVFC010000001">
    <property type="protein sequence ID" value="MBC9931599.1"/>
    <property type="molecule type" value="Genomic_DNA"/>
</dbReference>
<evidence type="ECO:0000313" key="6">
    <source>
        <dbReference type="Proteomes" id="UP000659124"/>
    </source>
</evidence>
<dbReference type="NCBIfam" id="TIGR00093">
    <property type="entry name" value="pseudouridine synthase"/>
    <property type="match status" value="1"/>
</dbReference>
<protein>
    <recommendedName>
        <fullName evidence="3">Pseudouridine synthase</fullName>
        <ecNumber evidence="3">5.4.99.-</ecNumber>
    </recommendedName>
</protein>
<dbReference type="EC" id="5.4.99.-" evidence="3"/>
<evidence type="ECO:0000256" key="2">
    <source>
        <dbReference type="ARBA" id="ARBA00023235"/>
    </source>
</evidence>
<keyword evidence="6" id="KW-1185">Reference proteome</keyword>
<sequence length="220" mass="25244">MCYPYQSAKVLIYSSLTKANAVVSLNYYVIYKPYEVLSRFTPEGDKSCLADYFKVPRDVYPVGRLDYDSEGLLLLTNDKSLNNKLLLPQYAHEREYWVQVDGAVTNAAIRQLQEGVDIAVDGKTYHTQPCTAEIFAEEPFLPPRNPPIRFRKNIPAPWLRLILHEGKNRQVRKMTAAAGFPTLRLVRYRMEEITIAGMQPGDIVQLSRNTVYKKLRLQVS</sequence>
<gene>
    <name evidence="5" type="ORF">ICL07_14530</name>
</gene>
<evidence type="ECO:0000256" key="1">
    <source>
        <dbReference type="ARBA" id="ARBA00008348"/>
    </source>
</evidence>
<dbReference type="Gene3D" id="3.30.70.580">
    <property type="entry name" value="Pseudouridine synthase I, catalytic domain, N-terminal subdomain"/>
    <property type="match status" value="1"/>
</dbReference>
<dbReference type="SUPFAM" id="SSF55120">
    <property type="entry name" value="Pseudouridine synthase"/>
    <property type="match status" value="1"/>
</dbReference>
<evidence type="ECO:0000313" key="5">
    <source>
        <dbReference type="EMBL" id="MBC9931599.1"/>
    </source>
</evidence>
<name>A0ABR7TRJ0_9BACT</name>
<proteinExistence type="inferred from homology"/>
<dbReference type="InterPro" id="IPR020094">
    <property type="entry name" value="TruA/RsuA/RluB/E/F_N"/>
</dbReference>
<dbReference type="PANTHER" id="PTHR47683">
    <property type="entry name" value="PSEUDOURIDINE SYNTHASE FAMILY PROTEIN-RELATED"/>
    <property type="match status" value="1"/>
</dbReference>